<feature type="transmembrane region" description="Helical" evidence="1">
    <location>
        <begin position="137"/>
        <end position="155"/>
    </location>
</feature>
<sequence length="396" mass="45828">MSLSLERQPLLNKKLVEPNRIYSERDQGLDVFRGLCIILMILGKDQGNFDNMYSVFQHESWFSWHIADLIFPFFLFMVGSSIYFAFRKIPRETGWNAEKDKALRSIASRTVKLFLVGVLLNLPLSSFRLETLRWMGILQRIAICYGVVAFLFLYTDNRWFQYFVIAMLFLLHSSLLYGLVVPGDCFVSRQLTRTCSAQSYLDTMLLGGKHLYFHLEYDPEGILSTCMAIINTFAGLESARLITCMESVNLRIFWCFLIGSVFIAMEIFLVNRFPDIAPVSKPLWTCSFLFLTVGCSFWCLALCGLWAKVTPRMVLPCLWVGRNSFFLFAASFLLDYAALLSIHVSDMPLKQWLYRHSVVKWLGDTKIASLTYASVFTCVWVLVAWYLYERKIFIKI</sequence>
<dbReference type="InterPro" id="IPR012429">
    <property type="entry name" value="HGSNAT_cat"/>
</dbReference>
<gene>
    <name evidence="3" type="ORF">GAYE_SCF09G3141</name>
</gene>
<feature type="transmembrane region" description="Helical" evidence="1">
    <location>
        <begin position="62"/>
        <end position="86"/>
    </location>
</feature>
<protein>
    <recommendedName>
        <fullName evidence="2">Heparan-alpha-glucosaminide N-acetyltransferase catalytic domain-containing protein</fullName>
    </recommendedName>
</protein>
<keyword evidence="1" id="KW-0472">Membrane</keyword>
<dbReference type="PANTHER" id="PTHR31061:SF24">
    <property type="entry name" value="LD22376P"/>
    <property type="match status" value="1"/>
</dbReference>
<feature type="transmembrane region" description="Helical" evidence="1">
    <location>
        <begin position="106"/>
        <end position="125"/>
    </location>
</feature>
<dbReference type="PANTHER" id="PTHR31061">
    <property type="entry name" value="LD22376P"/>
    <property type="match status" value="1"/>
</dbReference>
<feature type="transmembrane region" description="Helical" evidence="1">
    <location>
        <begin position="367"/>
        <end position="388"/>
    </location>
</feature>
<organism evidence="3 4">
    <name type="scientific">Galdieria yellowstonensis</name>
    <dbReference type="NCBI Taxonomy" id="3028027"/>
    <lineage>
        <taxon>Eukaryota</taxon>
        <taxon>Rhodophyta</taxon>
        <taxon>Bangiophyceae</taxon>
        <taxon>Galdieriales</taxon>
        <taxon>Galdieriaceae</taxon>
        <taxon>Galdieria</taxon>
    </lineage>
</organism>
<accession>A0AAV9ICU1</accession>
<reference evidence="3 4" key="1">
    <citation type="submission" date="2022-07" db="EMBL/GenBank/DDBJ databases">
        <title>Genome-wide signatures of adaptation to extreme environments.</title>
        <authorList>
            <person name="Cho C.H."/>
            <person name="Yoon H.S."/>
        </authorList>
    </citation>
    <scope>NUCLEOTIDE SEQUENCE [LARGE SCALE GENOMIC DNA]</scope>
    <source>
        <strain evidence="3 4">108.79 E11</strain>
    </source>
</reference>
<feature type="transmembrane region" description="Helical" evidence="1">
    <location>
        <begin position="162"/>
        <end position="180"/>
    </location>
</feature>
<comment type="caution">
    <text evidence="3">The sequence shown here is derived from an EMBL/GenBank/DDBJ whole genome shotgun (WGS) entry which is preliminary data.</text>
</comment>
<keyword evidence="4" id="KW-1185">Reference proteome</keyword>
<feature type="transmembrane region" description="Helical" evidence="1">
    <location>
        <begin position="282"/>
        <end position="305"/>
    </location>
</feature>
<feature type="transmembrane region" description="Helical" evidence="1">
    <location>
        <begin position="221"/>
        <end position="239"/>
    </location>
</feature>
<dbReference type="Proteomes" id="UP001300502">
    <property type="component" value="Unassembled WGS sequence"/>
</dbReference>
<dbReference type="EMBL" id="JANCYU010000029">
    <property type="protein sequence ID" value="KAK4525234.1"/>
    <property type="molecule type" value="Genomic_DNA"/>
</dbReference>
<feature type="transmembrane region" description="Helical" evidence="1">
    <location>
        <begin position="251"/>
        <end position="270"/>
    </location>
</feature>
<feature type="domain" description="Heparan-alpha-glucosaminide N-acetyltransferase catalytic" evidence="2">
    <location>
        <begin position="25"/>
        <end position="175"/>
    </location>
</feature>
<keyword evidence="1" id="KW-0812">Transmembrane</keyword>
<name>A0AAV9ICU1_9RHOD</name>
<dbReference type="Pfam" id="PF07786">
    <property type="entry name" value="HGSNAT_cat"/>
    <property type="match status" value="1"/>
</dbReference>
<evidence type="ECO:0000313" key="3">
    <source>
        <dbReference type="EMBL" id="KAK4525234.1"/>
    </source>
</evidence>
<keyword evidence="1" id="KW-1133">Transmembrane helix</keyword>
<proteinExistence type="predicted"/>
<feature type="transmembrane region" description="Helical" evidence="1">
    <location>
        <begin position="325"/>
        <end position="344"/>
    </location>
</feature>
<dbReference type="AlphaFoldDB" id="A0AAV9ICU1"/>
<evidence type="ECO:0000256" key="1">
    <source>
        <dbReference type="SAM" id="Phobius"/>
    </source>
</evidence>
<evidence type="ECO:0000259" key="2">
    <source>
        <dbReference type="Pfam" id="PF07786"/>
    </source>
</evidence>
<evidence type="ECO:0000313" key="4">
    <source>
        <dbReference type="Proteomes" id="UP001300502"/>
    </source>
</evidence>